<feature type="compositionally biased region" description="Polar residues" evidence="1">
    <location>
        <begin position="7"/>
        <end position="23"/>
    </location>
</feature>
<reference evidence="3 4" key="1">
    <citation type="journal article" date="2012" name="J. Bacteriol.">
        <title>Genome sequence of Thalassospira xiamenensis type strain M-5.</title>
        <authorList>
            <person name="Lai Q."/>
            <person name="Shao Z."/>
        </authorList>
    </citation>
    <scope>NUCLEOTIDE SEQUENCE [LARGE SCALE GENOMIC DNA]</scope>
    <source>
        <strain evidence="3 4">M-5</strain>
    </source>
</reference>
<feature type="domain" description="YjiS-like" evidence="2">
    <location>
        <begin position="35"/>
        <end position="68"/>
    </location>
</feature>
<evidence type="ECO:0000256" key="1">
    <source>
        <dbReference type="SAM" id="MobiDB-lite"/>
    </source>
</evidence>
<accession>A0AB72UEV1</accession>
<gene>
    <name evidence="3" type="ORF">TH3_12215</name>
</gene>
<dbReference type="Proteomes" id="UP000007127">
    <property type="component" value="Chromosome"/>
</dbReference>
<dbReference type="RefSeq" id="WP_007090335.1">
    <property type="nucleotide sequence ID" value="NZ_CP004388.1"/>
</dbReference>
<evidence type="ECO:0000313" key="3">
    <source>
        <dbReference type="EMBL" id="AJD52559.1"/>
    </source>
</evidence>
<proteinExistence type="predicted"/>
<dbReference type="Pfam" id="PF06568">
    <property type="entry name" value="YjiS-like"/>
    <property type="match status" value="1"/>
</dbReference>
<dbReference type="KEGG" id="txi:TH3_12215"/>
<feature type="region of interest" description="Disordered" evidence="1">
    <location>
        <begin position="1"/>
        <end position="23"/>
    </location>
</feature>
<dbReference type="GeneID" id="31928120"/>
<sequence>MAHAYCQTPSGHTNTRATNPPTTSLQNVINTVFSTIADTLAKRAQRRALMRLSDAQLSDIGLSRSDAEAEYRKSYPL</sequence>
<organism evidence="3 4">
    <name type="scientific">Thalassospira xiamenensis M-5 = DSM 17429</name>
    <dbReference type="NCBI Taxonomy" id="1123366"/>
    <lineage>
        <taxon>Bacteria</taxon>
        <taxon>Pseudomonadati</taxon>
        <taxon>Pseudomonadota</taxon>
        <taxon>Alphaproteobacteria</taxon>
        <taxon>Rhodospirillales</taxon>
        <taxon>Thalassospiraceae</taxon>
        <taxon>Thalassospira</taxon>
    </lineage>
</organism>
<evidence type="ECO:0000259" key="2">
    <source>
        <dbReference type="Pfam" id="PF06568"/>
    </source>
</evidence>
<name>A0AB72UEV1_9PROT</name>
<dbReference type="EMBL" id="CP004388">
    <property type="protein sequence ID" value="AJD52559.1"/>
    <property type="molecule type" value="Genomic_DNA"/>
</dbReference>
<protein>
    <recommendedName>
        <fullName evidence="2">YjiS-like domain-containing protein</fullName>
    </recommendedName>
</protein>
<evidence type="ECO:0000313" key="4">
    <source>
        <dbReference type="Proteomes" id="UP000007127"/>
    </source>
</evidence>
<dbReference type="AlphaFoldDB" id="A0AB72UEV1"/>
<dbReference type="InterPro" id="IPR009506">
    <property type="entry name" value="YjiS-like"/>
</dbReference>